<protein>
    <submittedName>
        <fullName evidence="1">Uncharacterized protein</fullName>
    </submittedName>
</protein>
<evidence type="ECO:0000313" key="1">
    <source>
        <dbReference type="EMBL" id="EET44632.1"/>
    </source>
</evidence>
<evidence type="ECO:0000313" key="2">
    <source>
        <dbReference type="Proteomes" id="UP000005365"/>
    </source>
</evidence>
<accession>C6M4Z6</accession>
<dbReference type="AlphaFoldDB" id="C6M4Z6"/>
<sequence length="216" mass="22322">MQHEVDFAADGGVSGQKGSVACRMVGLGTDVEALRWKLHAGGAAHADVEFVAVVFFDGGFGGVPFVVGQAFPVLDEDDVAELFFAAGFEQGVVAVGWCYGDDEVGTAGDFVEIGVGGESGNRAVAEVDGCDLTLKRCAQEVAQDAFAQAVWAFARAHEDDVVGHEEVAGHGLGGHGASFSVCGRCVSDDLSGGLGWKGCVMSERDWAFVVGFVING</sequence>
<dbReference type="Proteomes" id="UP000005365">
    <property type="component" value="Unassembled WGS sequence"/>
</dbReference>
<dbReference type="EMBL" id="ACKO02000008">
    <property type="protein sequence ID" value="EET44632.1"/>
    <property type="molecule type" value="Genomic_DNA"/>
</dbReference>
<gene>
    <name evidence="1" type="ORF">NEISICOT_01594</name>
</gene>
<comment type="caution">
    <text evidence="1">The sequence shown here is derived from an EMBL/GenBank/DDBJ whole genome shotgun (WGS) entry which is preliminary data.</text>
</comment>
<reference evidence="1" key="1">
    <citation type="submission" date="2009-07" db="EMBL/GenBank/DDBJ databases">
        <authorList>
            <person name="Weinstock G."/>
            <person name="Sodergren E."/>
            <person name="Clifton S."/>
            <person name="Fulton L."/>
            <person name="Fulton B."/>
            <person name="Courtney L."/>
            <person name="Fronick C."/>
            <person name="Harrison M."/>
            <person name="Strong C."/>
            <person name="Farmer C."/>
            <person name="Delahaunty K."/>
            <person name="Markovic C."/>
            <person name="Hall O."/>
            <person name="Minx P."/>
            <person name="Tomlinson C."/>
            <person name="Mitreva M."/>
            <person name="Nelson J."/>
            <person name="Hou S."/>
            <person name="Wollam A."/>
            <person name="Pepin K.H."/>
            <person name="Johnson M."/>
            <person name="Bhonagiri V."/>
            <person name="Nash W.E."/>
            <person name="Warren W."/>
            <person name="Chinwalla A."/>
            <person name="Mardis E.R."/>
            <person name="Wilson R.K."/>
        </authorList>
    </citation>
    <scope>NUCLEOTIDE SEQUENCE [LARGE SCALE GENOMIC DNA]</scope>
    <source>
        <strain evidence="1">ATCC 29256</strain>
    </source>
</reference>
<keyword evidence="2" id="KW-1185">Reference proteome</keyword>
<name>C6M4Z6_NEISI</name>
<proteinExistence type="predicted"/>
<organism evidence="1 2">
    <name type="scientific">Neisseria sicca ATCC 29256</name>
    <dbReference type="NCBI Taxonomy" id="547045"/>
    <lineage>
        <taxon>Bacteria</taxon>
        <taxon>Pseudomonadati</taxon>
        <taxon>Pseudomonadota</taxon>
        <taxon>Betaproteobacteria</taxon>
        <taxon>Neisseriales</taxon>
        <taxon>Neisseriaceae</taxon>
        <taxon>Neisseria</taxon>
    </lineage>
</organism>